<evidence type="ECO:0000256" key="3">
    <source>
        <dbReference type="ARBA" id="ARBA00023315"/>
    </source>
</evidence>
<dbReference type="EMBL" id="QPKB01000011">
    <property type="protein sequence ID" value="RWR94877.1"/>
    <property type="molecule type" value="Genomic_DNA"/>
</dbReference>
<dbReference type="Pfam" id="PF02458">
    <property type="entry name" value="Transferase"/>
    <property type="match status" value="1"/>
</dbReference>
<feature type="region of interest" description="Disordered" evidence="4">
    <location>
        <begin position="1"/>
        <end position="20"/>
    </location>
</feature>
<dbReference type="InterPro" id="IPR050317">
    <property type="entry name" value="Plant_Fungal_Acyltransferase"/>
</dbReference>
<proteinExistence type="inferred from homology"/>
<dbReference type="InterPro" id="IPR023213">
    <property type="entry name" value="CAT-like_dom_sf"/>
</dbReference>
<name>A0A3S3R3I8_9MAGN</name>
<comment type="similarity">
    <text evidence="1">Belongs to the plant acyltransferase family.</text>
</comment>
<feature type="compositionally biased region" description="Polar residues" evidence="4">
    <location>
        <begin position="1"/>
        <end position="12"/>
    </location>
</feature>
<protein>
    <submittedName>
        <fullName evidence="5">Agmatine coumaroyltransferase-2-like protein</fullName>
    </submittedName>
</protein>
<dbReference type="Gene3D" id="3.30.559.10">
    <property type="entry name" value="Chloramphenicol acetyltransferase-like domain"/>
    <property type="match status" value="2"/>
</dbReference>
<organism evidence="5 6">
    <name type="scientific">Cinnamomum micranthum f. kanehirae</name>
    <dbReference type="NCBI Taxonomy" id="337451"/>
    <lineage>
        <taxon>Eukaryota</taxon>
        <taxon>Viridiplantae</taxon>
        <taxon>Streptophyta</taxon>
        <taxon>Embryophyta</taxon>
        <taxon>Tracheophyta</taxon>
        <taxon>Spermatophyta</taxon>
        <taxon>Magnoliopsida</taxon>
        <taxon>Magnoliidae</taxon>
        <taxon>Laurales</taxon>
        <taxon>Lauraceae</taxon>
        <taxon>Cinnamomum</taxon>
    </lineage>
</organism>
<gene>
    <name evidence="5" type="ORF">CKAN_02419200</name>
</gene>
<accession>A0A3S3R3I8</accession>
<reference evidence="5 6" key="1">
    <citation type="journal article" date="2019" name="Nat. Plants">
        <title>Stout camphor tree genome fills gaps in understanding of flowering plant genome evolution.</title>
        <authorList>
            <person name="Chaw S.M."/>
            <person name="Liu Y.C."/>
            <person name="Wu Y.W."/>
            <person name="Wang H.Y."/>
            <person name="Lin C.I."/>
            <person name="Wu C.S."/>
            <person name="Ke H.M."/>
            <person name="Chang L.Y."/>
            <person name="Hsu C.Y."/>
            <person name="Yang H.T."/>
            <person name="Sudianto E."/>
            <person name="Hsu M.H."/>
            <person name="Wu K.P."/>
            <person name="Wang L.N."/>
            <person name="Leebens-Mack J.H."/>
            <person name="Tsai I.J."/>
        </authorList>
    </citation>
    <scope>NUCLEOTIDE SEQUENCE [LARGE SCALE GENOMIC DNA]</scope>
    <source>
        <strain evidence="6">cv. Chaw 1501</strain>
        <tissue evidence="5">Young leaves</tissue>
    </source>
</reference>
<evidence type="ECO:0000256" key="4">
    <source>
        <dbReference type="SAM" id="MobiDB-lite"/>
    </source>
</evidence>
<evidence type="ECO:0000256" key="1">
    <source>
        <dbReference type="ARBA" id="ARBA00009861"/>
    </source>
</evidence>
<dbReference type="OrthoDB" id="671439at2759"/>
<dbReference type="STRING" id="337451.A0A3S3R3I8"/>
<evidence type="ECO:0000256" key="2">
    <source>
        <dbReference type="ARBA" id="ARBA00022679"/>
    </source>
</evidence>
<dbReference type="PANTHER" id="PTHR31642">
    <property type="entry name" value="TRICHOTHECENE 3-O-ACETYLTRANSFERASE"/>
    <property type="match status" value="1"/>
</dbReference>
<dbReference type="FunFam" id="3.30.559.10:FF:000008">
    <property type="entry name" value="Tryptamine hydroxycinnamoyl transferase"/>
    <property type="match status" value="1"/>
</dbReference>
<dbReference type="AlphaFoldDB" id="A0A3S3R3I8"/>
<dbReference type="Proteomes" id="UP000283530">
    <property type="component" value="Unassembled WGS sequence"/>
</dbReference>
<keyword evidence="2 5" id="KW-0808">Transferase</keyword>
<evidence type="ECO:0000313" key="6">
    <source>
        <dbReference type="Proteomes" id="UP000283530"/>
    </source>
</evidence>
<keyword evidence="6" id="KW-1185">Reference proteome</keyword>
<comment type="caution">
    <text evidence="5">The sequence shown here is derived from an EMBL/GenBank/DDBJ whole genome shotgun (WGS) entry which is preliminary data.</text>
</comment>
<evidence type="ECO:0000313" key="5">
    <source>
        <dbReference type="EMBL" id="RWR94877.1"/>
    </source>
</evidence>
<sequence>MAIEITNTTTLKPSSSSPPLPPLDTHIPLTVFDRAAFDLHVAIIYSFRPPMPSNQAMIEGLSKALHYFPHLAGRVSLDDQCRPCIILNDAGIRLVEARVDMTISERLPFDPSPELRQLHPSIHCTEELLQIQLNRFSCGGLVIGLTAHHRIADGQSMSSFFLAWARLVRGLDVDPLPYHDRGSISIPRNPPHCEFDHQEIEFREDDSPSLNPTASLSSIENIVVHFSADFINKIKKQVIDNSSGRRYSTFECLLAHLWKKVTIARGLHHEEFTQVRVAVNGRARMKPPVPMEFFGNLVLWAYPRLRVGDLVDGSHAFIAKAIHSAVARIDNAYFQSFIDFGELYRTEEGEEMAATAPDIGNSLCPDMEVDSWLRFQFHDLDFGGGAPCAFLPPNLPVEGLLIFVPSCKEEGGVDVFMSLLPDHVDHFKQICHSLE</sequence>
<dbReference type="PANTHER" id="PTHR31642:SF278">
    <property type="entry name" value="TRYPTAMINE HYDROXYCINNAMOYLTRANSFERASE 1"/>
    <property type="match status" value="1"/>
</dbReference>
<dbReference type="SUPFAM" id="SSF52777">
    <property type="entry name" value="CoA-dependent acyltransferases"/>
    <property type="match status" value="1"/>
</dbReference>
<keyword evidence="3" id="KW-0012">Acyltransferase</keyword>
<dbReference type="GO" id="GO:0016747">
    <property type="term" value="F:acyltransferase activity, transferring groups other than amino-acyl groups"/>
    <property type="evidence" value="ECO:0007669"/>
    <property type="project" value="TreeGrafter"/>
</dbReference>